<reference evidence="2" key="1">
    <citation type="submission" date="2022-01" db="EMBL/GenBank/DDBJ databases">
        <title>Antribacter sp. nov., isolated from Guizhou of China.</title>
        <authorList>
            <person name="Chengliang C."/>
            <person name="Ya Z."/>
        </authorList>
    </citation>
    <scope>NUCLEOTIDE SEQUENCE</scope>
    <source>
        <strain evidence="2">KLBMP 9083</strain>
    </source>
</reference>
<proteinExistence type="predicted"/>
<dbReference type="EMBL" id="JAKGSG010000050">
    <property type="protein sequence ID" value="MCF4122839.1"/>
    <property type="molecule type" value="Genomic_DNA"/>
</dbReference>
<keyword evidence="3" id="KW-1185">Reference proteome</keyword>
<evidence type="ECO:0000313" key="3">
    <source>
        <dbReference type="Proteomes" id="UP001165405"/>
    </source>
</evidence>
<dbReference type="InterPro" id="IPR015068">
    <property type="entry name" value="DUF1877"/>
</dbReference>
<dbReference type="EMBL" id="JAKGSG010000060">
    <property type="protein sequence ID" value="MCF4123410.1"/>
    <property type="molecule type" value="Genomic_DNA"/>
</dbReference>
<comment type="caution">
    <text evidence="2">The sequence shown here is derived from an EMBL/GenBank/DDBJ whole genome shotgun (WGS) entry which is preliminary data.</text>
</comment>
<dbReference type="AlphaFoldDB" id="A0AA41QIK2"/>
<organism evidence="2 3">
    <name type="scientific">Antribacter soli</name>
    <dbReference type="NCBI Taxonomy" id="2910976"/>
    <lineage>
        <taxon>Bacteria</taxon>
        <taxon>Bacillati</taxon>
        <taxon>Actinomycetota</taxon>
        <taxon>Actinomycetes</taxon>
        <taxon>Micrococcales</taxon>
        <taxon>Promicromonosporaceae</taxon>
        <taxon>Antribacter</taxon>
    </lineage>
</organism>
<dbReference type="RefSeq" id="WP_236090631.1">
    <property type="nucleotide sequence ID" value="NZ_JAKGSG010000050.1"/>
</dbReference>
<dbReference type="Gene3D" id="3.40.1760.10">
    <property type="entry name" value="YfbM-like super family"/>
    <property type="match status" value="1"/>
</dbReference>
<dbReference type="Pfam" id="PF08974">
    <property type="entry name" value="DUF1877"/>
    <property type="match status" value="1"/>
</dbReference>
<dbReference type="Proteomes" id="UP001165405">
    <property type="component" value="Unassembled WGS sequence"/>
</dbReference>
<sequence length="169" mass="18319">MGMIHCEYARLDAAELARAVAEPAWAERRLDALATEWTELDLPPHEARYLSIGTTWGVLHGLLRADAALPVDVIQGGAALELPVEPRFGPARYLEPAEVRRAADVLGATPFEEIAGRYDVAIVCDDDVCPEPSEHADDEPDRLRVPYEELTAFFAASAEAGDGVVVLLA</sequence>
<name>A0AA41QIK2_9MICO</name>
<dbReference type="SUPFAM" id="SSF111069">
    <property type="entry name" value="Hypothetical protein yfbM"/>
    <property type="match status" value="1"/>
</dbReference>
<gene>
    <name evidence="1" type="ORF">L1785_17825</name>
    <name evidence="2" type="ORF">L1785_20800</name>
</gene>
<accession>A0AA41QIK2</accession>
<dbReference type="InterPro" id="IPR035944">
    <property type="entry name" value="YfbM-like_sf"/>
</dbReference>
<evidence type="ECO:0000313" key="2">
    <source>
        <dbReference type="EMBL" id="MCF4123410.1"/>
    </source>
</evidence>
<evidence type="ECO:0000313" key="1">
    <source>
        <dbReference type="EMBL" id="MCF4122839.1"/>
    </source>
</evidence>
<protein>
    <submittedName>
        <fullName evidence="2">YfbM family protein</fullName>
    </submittedName>
</protein>